<keyword evidence="3" id="KW-0677">Repeat</keyword>
<dbReference type="Gene3D" id="3.40.50.300">
    <property type="entry name" value="P-loop containing nucleotide triphosphate hydrolases"/>
    <property type="match status" value="1"/>
</dbReference>
<dbReference type="InterPro" id="IPR002182">
    <property type="entry name" value="NB-ARC"/>
</dbReference>
<dbReference type="InterPro" id="IPR044974">
    <property type="entry name" value="Disease_R_plants"/>
</dbReference>
<evidence type="ECO:0000256" key="3">
    <source>
        <dbReference type="ARBA" id="ARBA00022737"/>
    </source>
</evidence>
<dbReference type="Gramene" id="TraesCS4A03G1240200.1">
    <property type="protein sequence ID" value="TraesCS4A03G1240200.1.CDS"/>
    <property type="gene ID" value="TraesCS4A03G1240200"/>
</dbReference>
<dbReference type="OMA" id="ISSAIPW"/>
<dbReference type="Gramene" id="TraesKAR4A01G0484160.2">
    <property type="protein sequence ID" value="cds.TraesKAR4A01G0484160.2"/>
    <property type="gene ID" value="TraesKAR4A01G0484160"/>
</dbReference>
<sequence>MEGAPVTAATGVLGPVVAKLGALLGSDYKLRRQTRKDVKSIRSKLESVHSILWAIWEKEILDAECKALKKEALDLADDMEDAIDDFILTMKRSRRSKRLIQSKIKASCPFQDFRTRVDEVSGKCHTKWKNKCADPISSLFSRRSAKSSPPSKPPPPPPPRAPFVRKDASEIFGMEGWRNDLITYLVGGEEESTTVQPQLKMASIVGMAGVGKTTLASLVYEHEDIQNHFQSRAFVSVTLAPNMKEVLTKILNQVGAEPLASNEAGTEEGLIHAISNFLDDKRYLVIIDDMWHRGQWDIISKSFPQNNLGSRIVMTSRIHSIPRDDLDNNNFYIKMNPRWDFLNGRWLYRPDRFPYTTDEEDIAARMKPDMVGEGFDCDHPIVRMCGGVPLALLCMFSAMTMVQQQQEQLGVHVNARVVQDMIEKQVKQSGIQNTPGFEPLVESLQLGYADLPHHMMKTCLLYCSIYPENYSFHMNDLVMRWVAEGFTYKEDAAKDYLEQLGNRGLMLRVYDGAYQFQMNPMMRNFLRWKSREDNFIACSSDITLAYASGIHRLCIDDYHVDDGAMEGVDWSQIRSLVVFQGAKIYVPFEKLEHVRVLDLQYHPQDLEFNKVNFSLYEDLEFEALGKDCVKDICGLLRVRHLFGLEGKEVNEIPPEIARLRYLETLQVRRTLIRELPSEIGDLQQLKTLTVSRNQNLVELPREIGDLENLETLVLIYNRRLTEVPREIGKLQNLKRLDFTGTMLPKEIWGLKKLEQLALFEAPIGAVHWEASQLPKLKGVPESVRQTWKNGDLVSELSGEILYIELATSFGDRGGITVGTKHMHIPWWIKDHFNDLSSLDIRICKLEEQDLKILRGMPNLEYLTLRFEVVPTEPIVISGEGFPMLRLLTVDSRKPPVMSFQEGAMPMLQSLCFEFQFYGGPPNKDPLGIKHLRFLNDVTFSCSKWYGGAAESSPCISAMIKVVRKEAQEHPNWMRFFVTRREEEEFPANEESAQASSSGTAEIKEEIFQAKEVSSSQGTGEIKGEEEILEEAA</sequence>
<feature type="region of interest" description="Disordered" evidence="8">
    <location>
        <begin position="1008"/>
        <end position="1032"/>
    </location>
</feature>
<dbReference type="PANTHER" id="PTHR23155">
    <property type="entry name" value="DISEASE RESISTANCE PROTEIN RP"/>
    <property type="match status" value="1"/>
</dbReference>
<dbReference type="InterPro" id="IPR058922">
    <property type="entry name" value="WHD_DRP"/>
</dbReference>
<dbReference type="RefSeq" id="XP_044366777.1">
    <property type="nucleotide sequence ID" value="XM_044510842.1"/>
</dbReference>
<dbReference type="SUPFAM" id="SSF52540">
    <property type="entry name" value="P-loop containing nucleoside triphosphate hydrolases"/>
    <property type="match status" value="1"/>
</dbReference>
<keyword evidence="5" id="KW-0611">Plant defense</keyword>
<dbReference type="RefSeq" id="XP_044366776.1">
    <property type="nucleotide sequence ID" value="XM_044510841.1"/>
</dbReference>
<evidence type="ECO:0000259" key="10">
    <source>
        <dbReference type="Pfam" id="PF18052"/>
    </source>
</evidence>
<keyword evidence="6 7" id="KW-0175">Coiled coil</keyword>
<dbReference type="GO" id="GO:0051707">
    <property type="term" value="P:response to other organism"/>
    <property type="evidence" value="ECO:0007669"/>
    <property type="project" value="UniProtKB-ARBA"/>
</dbReference>
<feature type="domain" description="Disease resistance N-terminal" evidence="10">
    <location>
        <begin position="12"/>
        <end position="100"/>
    </location>
</feature>
<feature type="coiled-coil region" evidence="7">
    <location>
        <begin position="58"/>
        <end position="85"/>
    </location>
</feature>
<dbReference type="InterPro" id="IPR041118">
    <property type="entry name" value="Rx_N"/>
</dbReference>
<dbReference type="Gramene" id="TraesSYM4A03G02246460.1">
    <property type="protein sequence ID" value="TraesSYM4A03G02246460.1"/>
    <property type="gene ID" value="TraesSYM4A03G02246460"/>
</dbReference>
<feature type="domain" description="Disease resistance protein winged helix" evidence="11">
    <location>
        <begin position="465"/>
        <end position="524"/>
    </location>
</feature>
<dbReference type="Gramene" id="TraesSYM4A03G02246460.2">
    <property type="protein sequence ID" value="TraesSYM4A03G02246460.2"/>
    <property type="gene ID" value="TraesSYM4A03G02246460"/>
</dbReference>
<evidence type="ECO:0000313" key="13">
    <source>
        <dbReference type="EnsemblPlants" id="TraesCS4A02G493400.1"/>
    </source>
</evidence>
<proteinExistence type="inferred from homology"/>
<dbReference type="InterPro" id="IPR027417">
    <property type="entry name" value="P-loop_NTPase"/>
</dbReference>
<dbReference type="Gramene" id="TraesCS4A02G493400.1">
    <property type="protein sequence ID" value="TraesCS4A02G493400.1"/>
    <property type="gene ID" value="TraesCS4A02G493400"/>
</dbReference>
<reference evidence="13" key="1">
    <citation type="submission" date="2018-08" db="EMBL/GenBank/DDBJ databases">
        <authorList>
            <person name="Rossello M."/>
        </authorList>
    </citation>
    <scope>NUCLEOTIDE SEQUENCE [LARGE SCALE GENOMIC DNA]</scope>
    <source>
        <strain evidence="13">cv. Chinese Spring</strain>
    </source>
</reference>
<dbReference type="Gramene" id="TraesKAR4A01G0484160.1">
    <property type="protein sequence ID" value="cds.TraesKAR4A01G0484160.1"/>
    <property type="gene ID" value="TraesKAR4A01G0484160"/>
</dbReference>
<feature type="region of interest" description="Disordered" evidence="8">
    <location>
        <begin position="141"/>
        <end position="164"/>
    </location>
</feature>
<dbReference type="Gene3D" id="1.20.5.4130">
    <property type="match status" value="1"/>
</dbReference>
<evidence type="ECO:0000256" key="2">
    <source>
        <dbReference type="ARBA" id="ARBA00022614"/>
    </source>
</evidence>
<keyword evidence="14" id="KW-1185">Reference proteome</keyword>
<evidence type="ECO:0000313" key="14">
    <source>
        <dbReference type="Proteomes" id="UP000019116"/>
    </source>
</evidence>
<dbReference type="Gramene" id="TraesARI4A03G02257630.2">
    <property type="protein sequence ID" value="TraesARI4A03G02257630.2"/>
    <property type="gene ID" value="TraesARI4A03G02257630"/>
</dbReference>
<dbReference type="Pfam" id="PF23598">
    <property type="entry name" value="LRR_14"/>
    <property type="match status" value="2"/>
</dbReference>
<dbReference type="GO" id="GO:0043531">
    <property type="term" value="F:ADP binding"/>
    <property type="evidence" value="ECO:0007669"/>
    <property type="project" value="InterPro"/>
</dbReference>
<dbReference type="AlphaFoldDB" id="A0A3B6I5E4"/>
<dbReference type="InterPro" id="IPR036388">
    <property type="entry name" value="WH-like_DNA-bd_sf"/>
</dbReference>
<dbReference type="InterPro" id="IPR032675">
    <property type="entry name" value="LRR_dom_sf"/>
</dbReference>
<organism evidence="13">
    <name type="scientific">Triticum aestivum</name>
    <name type="common">Wheat</name>
    <dbReference type="NCBI Taxonomy" id="4565"/>
    <lineage>
        <taxon>Eukaryota</taxon>
        <taxon>Viridiplantae</taxon>
        <taxon>Streptophyta</taxon>
        <taxon>Embryophyta</taxon>
        <taxon>Tracheophyta</taxon>
        <taxon>Spermatophyta</taxon>
        <taxon>Magnoliopsida</taxon>
        <taxon>Liliopsida</taxon>
        <taxon>Poales</taxon>
        <taxon>Poaceae</taxon>
        <taxon>BOP clade</taxon>
        <taxon>Pooideae</taxon>
        <taxon>Triticodae</taxon>
        <taxon>Triticeae</taxon>
        <taxon>Triticinae</taxon>
        <taxon>Triticum</taxon>
    </lineage>
</organism>
<feature type="domain" description="Disease resistance R13L4/SHOC-2-like LRR" evidence="12">
    <location>
        <begin position="572"/>
        <end position="694"/>
    </location>
</feature>
<dbReference type="GO" id="GO:0035556">
    <property type="term" value="P:intracellular signal transduction"/>
    <property type="evidence" value="ECO:0000318"/>
    <property type="project" value="GO_Central"/>
</dbReference>
<dbReference type="Pfam" id="PF18052">
    <property type="entry name" value="Rx_N"/>
    <property type="match status" value="1"/>
</dbReference>
<dbReference type="Gramene" id="TraesJUL4A03G02241100.1">
    <property type="protein sequence ID" value="TraesJUL4A03G02241100.1"/>
    <property type="gene ID" value="TraesJUL4A03G02241100"/>
</dbReference>
<dbReference type="Gramene" id="TraesRN4A0101261000.1">
    <property type="protein sequence ID" value="TraesRN4A0101261000.1"/>
    <property type="gene ID" value="TraesRN4A0101261000"/>
</dbReference>
<dbReference type="Gramene" id="TraesARI4A03G02257630.1">
    <property type="protein sequence ID" value="TraesARI4A03G02257630.1"/>
    <property type="gene ID" value="TraesARI4A03G02257630"/>
</dbReference>
<dbReference type="STRING" id="4565.A0A3B6I5E4"/>
<dbReference type="Gramene" id="TraesMAC4A03G02219390.2">
    <property type="protein sequence ID" value="TraesMAC4A03G02219390.2"/>
    <property type="gene ID" value="TraesMAC4A03G02219390"/>
</dbReference>
<dbReference type="PANTHER" id="PTHR23155:SF1167">
    <property type="entry name" value="OS08G0412100 PROTEIN"/>
    <property type="match status" value="1"/>
</dbReference>
<feature type="compositionally biased region" description="Pro residues" evidence="8">
    <location>
        <begin position="150"/>
        <end position="161"/>
    </location>
</feature>
<accession>A0A3B6I5E4</accession>
<dbReference type="Gramene" id="TraesCLE_scaffold_027025_01G000500.1">
    <property type="protein sequence ID" value="TraesCLE_scaffold_027025_01G000500.1"/>
    <property type="gene ID" value="TraesCLE_scaffold_027025_01G000500"/>
</dbReference>
<dbReference type="Gene3D" id="1.10.10.10">
    <property type="entry name" value="Winged helix-like DNA-binding domain superfamily/Winged helix DNA-binding domain"/>
    <property type="match status" value="1"/>
</dbReference>
<evidence type="ECO:0000256" key="6">
    <source>
        <dbReference type="ARBA" id="ARBA00023054"/>
    </source>
</evidence>
<evidence type="ECO:0000256" key="7">
    <source>
        <dbReference type="SAM" id="Coils"/>
    </source>
</evidence>
<feature type="domain" description="Disease resistance R13L4/SHOC-2-like LRR" evidence="12">
    <location>
        <begin position="821"/>
        <end position="972"/>
    </location>
</feature>
<name>A0A3B6I5E4_WHEAT</name>
<dbReference type="PRINTS" id="PR00364">
    <property type="entry name" value="DISEASERSIST"/>
</dbReference>
<dbReference type="Gramene" id="TraesLAC4A03G02173360.1">
    <property type="protein sequence ID" value="TraesLAC4A03G02173360.1"/>
    <property type="gene ID" value="TraesLAC4A03G02173360"/>
</dbReference>
<dbReference type="Gramene" id="TraesWEE_scaffold_003239_01G001300.1">
    <property type="protein sequence ID" value="TraesWEE_scaffold_003239_01G001300.1"/>
    <property type="gene ID" value="TraesWEE_scaffold_003239_01G001300"/>
</dbReference>
<dbReference type="Gene3D" id="3.80.10.10">
    <property type="entry name" value="Ribonuclease Inhibitor"/>
    <property type="match status" value="1"/>
</dbReference>
<evidence type="ECO:0008006" key="15">
    <source>
        <dbReference type="Google" id="ProtNLM"/>
    </source>
</evidence>
<evidence type="ECO:0000256" key="8">
    <source>
        <dbReference type="SAM" id="MobiDB-lite"/>
    </source>
</evidence>
<dbReference type="Pfam" id="PF23559">
    <property type="entry name" value="WHD_DRP"/>
    <property type="match status" value="1"/>
</dbReference>
<evidence type="ECO:0000256" key="5">
    <source>
        <dbReference type="ARBA" id="ARBA00022821"/>
    </source>
</evidence>
<evidence type="ECO:0000256" key="1">
    <source>
        <dbReference type="ARBA" id="ARBA00008894"/>
    </source>
</evidence>
<dbReference type="Gramene" id="TraesLAC4A03G02173360.2">
    <property type="protein sequence ID" value="TraesLAC4A03G02173360.2"/>
    <property type="gene ID" value="TraesLAC4A03G02173360"/>
</dbReference>
<dbReference type="Gramene" id="TraesMAC4A03G02219390.1">
    <property type="protein sequence ID" value="TraesMAC4A03G02219390.1"/>
    <property type="gene ID" value="TraesMAC4A03G02219390"/>
</dbReference>
<dbReference type="EnsemblPlants" id="TraesCS4A02G493400.1">
    <property type="protein sequence ID" value="TraesCS4A02G493400.1"/>
    <property type="gene ID" value="TraesCS4A02G493400"/>
</dbReference>
<evidence type="ECO:0000259" key="9">
    <source>
        <dbReference type="Pfam" id="PF00931"/>
    </source>
</evidence>
<dbReference type="KEGG" id="taes:123088632"/>
<evidence type="ECO:0000256" key="4">
    <source>
        <dbReference type="ARBA" id="ARBA00022741"/>
    </source>
</evidence>
<protein>
    <recommendedName>
        <fullName evidence="15">NB-ARC domain-containing protein</fullName>
    </recommendedName>
</protein>
<dbReference type="Proteomes" id="UP000019116">
    <property type="component" value="Chromosome 4A"/>
</dbReference>
<dbReference type="GO" id="GO:0006952">
    <property type="term" value="P:defense response"/>
    <property type="evidence" value="ECO:0007669"/>
    <property type="project" value="UniProtKB-KW"/>
</dbReference>
<dbReference type="InterPro" id="IPR055414">
    <property type="entry name" value="LRR_R13L4/SHOC2-like"/>
</dbReference>
<evidence type="ECO:0000259" key="12">
    <source>
        <dbReference type="Pfam" id="PF23598"/>
    </source>
</evidence>
<dbReference type="GeneID" id="123088632"/>
<feature type="domain" description="NB-ARC" evidence="9">
    <location>
        <begin position="198"/>
        <end position="321"/>
    </location>
</feature>
<dbReference type="Pfam" id="PF00931">
    <property type="entry name" value="NB-ARC"/>
    <property type="match status" value="1"/>
</dbReference>
<dbReference type="SUPFAM" id="SSF52047">
    <property type="entry name" value="RNI-like"/>
    <property type="match status" value="1"/>
</dbReference>
<reference evidence="13" key="2">
    <citation type="submission" date="2018-10" db="UniProtKB">
        <authorList>
            <consortium name="EnsemblPlants"/>
        </authorList>
    </citation>
    <scope>IDENTIFICATION</scope>
</reference>
<keyword evidence="2" id="KW-0433">Leucine-rich repeat</keyword>
<keyword evidence="4" id="KW-0547">Nucleotide-binding</keyword>
<dbReference type="SMR" id="A0A3B6I5E4"/>
<evidence type="ECO:0000259" key="11">
    <source>
        <dbReference type="Pfam" id="PF23559"/>
    </source>
</evidence>
<comment type="similarity">
    <text evidence="1">Belongs to the disease resistance NB-LRR family.</text>
</comment>
<gene>
    <name evidence="13" type="primary">LOC123088632</name>
</gene>